<protein>
    <recommendedName>
        <fullName evidence="4">Peptidase</fullName>
    </recommendedName>
</protein>
<evidence type="ECO:0000313" key="2">
    <source>
        <dbReference type="EMBL" id="RNB71685.1"/>
    </source>
</evidence>
<organism evidence="2 3">
    <name type="scientific">Brevibacillus panacihumi</name>
    <dbReference type="NCBI Taxonomy" id="497735"/>
    <lineage>
        <taxon>Bacteria</taxon>
        <taxon>Bacillati</taxon>
        <taxon>Bacillota</taxon>
        <taxon>Bacilli</taxon>
        <taxon>Bacillales</taxon>
        <taxon>Paenibacillaceae</taxon>
        <taxon>Brevibacillus</taxon>
    </lineage>
</organism>
<name>A0A3M8C9T4_9BACL</name>
<proteinExistence type="predicted"/>
<dbReference type="Proteomes" id="UP000281915">
    <property type="component" value="Unassembled WGS sequence"/>
</dbReference>
<accession>A0A3M8C9T4</accession>
<feature type="chain" id="PRO_5038874476" description="Peptidase" evidence="1">
    <location>
        <begin position="30"/>
        <end position="564"/>
    </location>
</feature>
<evidence type="ECO:0000256" key="1">
    <source>
        <dbReference type="SAM" id="SignalP"/>
    </source>
</evidence>
<reference evidence="2 3" key="1">
    <citation type="submission" date="2018-10" db="EMBL/GenBank/DDBJ databases">
        <title>Phylogenomics of Brevibacillus.</title>
        <authorList>
            <person name="Dunlap C."/>
        </authorList>
    </citation>
    <scope>NUCLEOTIDE SEQUENCE [LARGE SCALE GENOMIC DNA]</scope>
    <source>
        <strain evidence="2 3">JCM 15085</strain>
    </source>
</reference>
<dbReference type="RefSeq" id="WP_122915289.1">
    <property type="nucleotide sequence ID" value="NZ_RHHT01000064.1"/>
</dbReference>
<gene>
    <name evidence="2" type="ORF">EDM58_22275</name>
</gene>
<comment type="caution">
    <text evidence="2">The sequence shown here is derived from an EMBL/GenBank/DDBJ whole genome shotgun (WGS) entry which is preliminary data.</text>
</comment>
<dbReference type="AlphaFoldDB" id="A0A3M8C9T4"/>
<evidence type="ECO:0008006" key="4">
    <source>
        <dbReference type="Google" id="ProtNLM"/>
    </source>
</evidence>
<feature type="signal peptide" evidence="1">
    <location>
        <begin position="1"/>
        <end position="29"/>
    </location>
</feature>
<sequence length="564" mass="60353">MKGARKPGILVLAGVLAAGSLCVSPLMEASAFAGKKVQAAATVTPVPLQVSKGIQQVVKLVPELAKTHVAYVGEVDGPGVSGVAVAFAKSASDPDTQSNRAIFDPVTGGLLVLELAPKKAEKPALTDQQASTRALAFVTSLENGNTYQAYEITVKDGLTTVRLVRKINHVLLDDAYDSFVTFDSTGRLVGFRNFNGKSHEKLIPATFPSAQRVISAPQAAQLFMNSQPLELVYLLPEKGMSGQRQEARLVYVIKDGVIKQSHTGGAFDAVNGKRLLESAAPQTSKTAAQAVTINGTGENWSALTAGQAANVVRALFKNEPGKLPLVSFDQTLEDGQVLRYFIWGHFRPDAKNEDKMYELGLYPDAAGSSEKKHIMLVTDAKTGELLRYVSKNDQAKIQAGDGKQVWNAAEATLKRLLPSGPTPLRVSNEGSGGEDKTVLINADPVVNGIPVYREGQTAAEGMYSLLYRGGALEEVILNRSDDLVFPQASKAIAQQAAAQHLLKALPLELSYVHLTNPETGAVTWKLAYDLSFRQARAHCFCGPGEKVDTTVQVDAFSGKVTVKE</sequence>
<dbReference type="EMBL" id="RHHT01000064">
    <property type="protein sequence ID" value="RNB71685.1"/>
    <property type="molecule type" value="Genomic_DNA"/>
</dbReference>
<keyword evidence="1" id="KW-0732">Signal</keyword>
<evidence type="ECO:0000313" key="3">
    <source>
        <dbReference type="Proteomes" id="UP000281915"/>
    </source>
</evidence>